<feature type="domain" description="Tyr recombinase" evidence="4">
    <location>
        <begin position="125"/>
        <end position="320"/>
    </location>
</feature>
<dbReference type="PANTHER" id="PTHR30349:SF41">
    <property type="entry name" value="INTEGRASE_RECOMBINASE PROTEIN MJ0367-RELATED"/>
    <property type="match status" value="1"/>
</dbReference>
<dbReference type="GO" id="GO:0003677">
    <property type="term" value="F:DNA binding"/>
    <property type="evidence" value="ECO:0007669"/>
    <property type="project" value="UniProtKB-KW"/>
</dbReference>
<dbReference type="STRING" id="349161.Dred_2794"/>
<comment type="similarity">
    <text evidence="1">Belongs to the 'phage' integrase family.</text>
</comment>
<dbReference type="Proteomes" id="UP000001556">
    <property type="component" value="Chromosome"/>
</dbReference>
<dbReference type="GO" id="GO:0006310">
    <property type="term" value="P:DNA recombination"/>
    <property type="evidence" value="ECO:0007669"/>
    <property type="project" value="UniProtKB-KW"/>
</dbReference>
<dbReference type="Gene3D" id="1.10.443.10">
    <property type="entry name" value="Intergrase catalytic core"/>
    <property type="match status" value="1"/>
</dbReference>
<gene>
    <name evidence="5" type="ordered locus">Dred_2794</name>
</gene>
<dbReference type="AlphaFoldDB" id="A4J895"/>
<evidence type="ECO:0000256" key="1">
    <source>
        <dbReference type="ARBA" id="ARBA00008857"/>
    </source>
</evidence>
<dbReference type="InterPro" id="IPR050090">
    <property type="entry name" value="Tyrosine_recombinase_XerCD"/>
</dbReference>
<reference evidence="5 6" key="1">
    <citation type="submission" date="2007-03" db="EMBL/GenBank/DDBJ databases">
        <title>Complete sequence of Desulfotomaculum reducens MI-1.</title>
        <authorList>
            <consortium name="US DOE Joint Genome Institute"/>
            <person name="Copeland A."/>
            <person name="Lucas S."/>
            <person name="Lapidus A."/>
            <person name="Barry K."/>
            <person name="Detter J.C."/>
            <person name="Glavina del Rio T."/>
            <person name="Hammon N."/>
            <person name="Israni S."/>
            <person name="Dalin E."/>
            <person name="Tice H."/>
            <person name="Pitluck S."/>
            <person name="Sims D."/>
            <person name="Brettin T."/>
            <person name="Bruce D."/>
            <person name="Han C."/>
            <person name="Tapia R."/>
            <person name="Schmutz J."/>
            <person name="Larimer F."/>
            <person name="Land M."/>
            <person name="Hauser L."/>
            <person name="Kyrpides N."/>
            <person name="Kim E."/>
            <person name="Tebo B.M."/>
            <person name="Richardson P."/>
        </authorList>
    </citation>
    <scope>NUCLEOTIDE SEQUENCE [LARGE SCALE GENOMIC DNA]</scope>
    <source>
        <strain evidence="5 6">MI-1</strain>
    </source>
</reference>
<dbReference type="PANTHER" id="PTHR30349">
    <property type="entry name" value="PHAGE INTEGRASE-RELATED"/>
    <property type="match status" value="1"/>
</dbReference>
<dbReference type="InterPro" id="IPR011010">
    <property type="entry name" value="DNA_brk_join_enz"/>
</dbReference>
<name>A4J895_DESRM</name>
<keyword evidence="2" id="KW-0238">DNA-binding</keyword>
<evidence type="ECO:0000256" key="3">
    <source>
        <dbReference type="ARBA" id="ARBA00023172"/>
    </source>
</evidence>
<dbReference type="InterPro" id="IPR013762">
    <property type="entry name" value="Integrase-like_cat_sf"/>
</dbReference>
<organism evidence="5 6">
    <name type="scientific">Desulforamulus reducens (strain ATCC BAA-1160 / DSM 100696 / MI-1)</name>
    <name type="common">Desulfotomaculum reducens</name>
    <dbReference type="NCBI Taxonomy" id="349161"/>
    <lineage>
        <taxon>Bacteria</taxon>
        <taxon>Bacillati</taxon>
        <taxon>Bacillota</taxon>
        <taxon>Clostridia</taxon>
        <taxon>Eubacteriales</taxon>
        <taxon>Peptococcaceae</taxon>
        <taxon>Desulforamulus</taxon>
    </lineage>
</organism>
<evidence type="ECO:0000313" key="6">
    <source>
        <dbReference type="Proteomes" id="UP000001556"/>
    </source>
</evidence>
<sequence>MAMKYKWTSTGVGVIDNLGVQFGKIMRGANQGSIQTRWRYAEVGERFIKFIGPEFGLKKLQNIQDKHLDAYAKHLKNLGKADKYVKNELSGIRYLHRQIPQTRYELMDGTKANKLYGLGSTPDGRADRAWTDQEVKAMVNLARAVGEEKVAQIIEASRATGMRLDEAASLRRHEVEDALRTGILKLTNTKGGRPRNITLSQTAQDTLGRSIMKVPRGEYVFCPVGRRIHEFKKGVEDFIYLNRKEVQSQERLATGHNLAPGEKGALTFHGLRHAFARELYAEKLQNGFTREAALQKVAETLGHNRAEVSLIYILDTKAIR</sequence>
<dbReference type="InterPro" id="IPR002104">
    <property type="entry name" value="Integrase_catalytic"/>
</dbReference>
<keyword evidence="3" id="KW-0233">DNA recombination</keyword>
<keyword evidence="6" id="KW-1185">Reference proteome</keyword>
<dbReference type="GO" id="GO:0015074">
    <property type="term" value="P:DNA integration"/>
    <property type="evidence" value="ECO:0007669"/>
    <property type="project" value="InterPro"/>
</dbReference>
<dbReference type="eggNOG" id="COG4974">
    <property type="taxonomic scope" value="Bacteria"/>
</dbReference>
<evidence type="ECO:0000313" key="5">
    <source>
        <dbReference type="EMBL" id="ABO51298.1"/>
    </source>
</evidence>
<accession>A4J895</accession>
<dbReference type="RefSeq" id="WP_011879093.1">
    <property type="nucleotide sequence ID" value="NC_009253.1"/>
</dbReference>
<evidence type="ECO:0000259" key="4">
    <source>
        <dbReference type="PROSITE" id="PS51898"/>
    </source>
</evidence>
<dbReference type="Pfam" id="PF00589">
    <property type="entry name" value="Phage_integrase"/>
    <property type="match status" value="1"/>
</dbReference>
<dbReference type="PROSITE" id="PS51898">
    <property type="entry name" value="TYR_RECOMBINASE"/>
    <property type="match status" value="1"/>
</dbReference>
<proteinExistence type="inferred from homology"/>
<dbReference type="HOGENOM" id="CLU_075267_0_0_9"/>
<protein>
    <submittedName>
        <fullName evidence="5">Phage integrase family protein</fullName>
    </submittedName>
</protein>
<dbReference type="KEGG" id="drm:Dred_2794"/>
<evidence type="ECO:0000256" key="2">
    <source>
        <dbReference type="ARBA" id="ARBA00023125"/>
    </source>
</evidence>
<dbReference type="EMBL" id="CP000612">
    <property type="protein sequence ID" value="ABO51298.1"/>
    <property type="molecule type" value="Genomic_DNA"/>
</dbReference>
<dbReference type="SUPFAM" id="SSF56349">
    <property type="entry name" value="DNA breaking-rejoining enzymes"/>
    <property type="match status" value="1"/>
</dbReference>